<accession>A0A9X3BV91</accession>
<dbReference type="InterPro" id="IPR041581">
    <property type="entry name" value="Glyoxalase_6"/>
</dbReference>
<protein>
    <submittedName>
        <fullName evidence="2">VOC family protein</fullName>
    </submittedName>
</protein>
<sequence>MSIEHVLAVVPVSDLEKSRQWYTALFGRPADNDPMPSLTEWQVLPGAWVQVFVDPERAGKGQLNVAVDDLEAHLGELRGRGIEPGEIVEANKGVRLSQIADPDGNVIGVIGGFRPDY</sequence>
<dbReference type="CDD" id="cd06587">
    <property type="entry name" value="VOC"/>
    <property type="match status" value="1"/>
</dbReference>
<dbReference type="InterPro" id="IPR029068">
    <property type="entry name" value="Glyas_Bleomycin-R_OHBP_Dase"/>
</dbReference>
<dbReference type="Pfam" id="PF18029">
    <property type="entry name" value="Glyoxalase_6"/>
    <property type="match status" value="1"/>
</dbReference>
<name>A0A9X3BV91_9MYCO</name>
<dbReference type="InterPro" id="IPR037523">
    <property type="entry name" value="VOC_core"/>
</dbReference>
<evidence type="ECO:0000313" key="2">
    <source>
        <dbReference type="EMBL" id="MCV7171543.1"/>
    </source>
</evidence>
<reference evidence="2" key="1">
    <citation type="submission" date="2020-07" db="EMBL/GenBank/DDBJ databases">
        <authorList>
            <person name="Pettersson B.M.F."/>
            <person name="Behra P.R.K."/>
            <person name="Ramesh M."/>
            <person name="Das S."/>
            <person name="Dasgupta S."/>
            <person name="Kirsebom L.A."/>
        </authorList>
    </citation>
    <scope>NUCLEOTIDE SEQUENCE</scope>
    <source>
        <strain evidence="2">DSM 44615</strain>
    </source>
</reference>
<gene>
    <name evidence="2" type="ORF">H7I41_16635</name>
</gene>
<dbReference type="AlphaFoldDB" id="A0A9X3BV91"/>
<dbReference type="SUPFAM" id="SSF54593">
    <property type="entry name" value="Glyoxalase/Bleomycin resistance protein/Dihydroxybiphenyl dioxygenase"/>
    <property type="match status" value="1"/>
</dbReference>
<organism evidence="2 3">
    <name type="scientific">[Mycobacterium] manitobense</name>
    <dbReference type="NCBI Taxonomy" id="190147"/>
    <lineage>
        <taxon>Bacteria</taxon>
        <taxon>Bacillati</taxon>
        <taxon>Actinomycetota</taxon>
        <taxon>Actinomycetes</taxon>
        <taxon>Mycobacteriales</taxon>
        <taxon>Mycobacteriaceae</taxon>
        <taxon>Mycolicibacterium</taxon>
    </lineage>
</organism>
<reference evidence="2" key="2">
    <citation type="journal article" date="2022" name="BMC Genomics">
        <title>Comparative genome analysis of mycobacteria focusing on tRNA and non-coding RNA.</title>
        <authorList>
            <person name="Behra P.R.K."/>
            <person name="Pettersson B.M.F."/>
            <person name="Ramesh M."/>
            <person name="Das S."/>
            <person name="Dasgupta S."/>
            <person name="Kirsebom L.A."/>
        </authorList>
    </citation>
    <scope>NUCLEOTIDE SEQUENCE</scope>
    <source>
        <strain evidence="2">DSM 44615</strain>
    </source>
</reference>
<proteinExistence type="predicted"/>
<dbReference type="RefSeq" id="WP_264013727.1">
    <property type="nucleotide sequence ID" value="NZ_JACKSJ010000142.1"/>
</dbReference>
<keyword evidence="3" id="KW-1185">Reference proteome</keyword>
<dbReference type="Proteomes" id="UP001140293">
    <property type="component" value="Unassembled WGS sequence"/>
</dbReference>
<evidence type="ECO:0000259" key="1">
    <source>
        <dbReference type="PROSITE" id="PS51819"/>
    </source>
</evidence>
<dbReference type="PROSITE" id="PS51819">
    <property type="entry name" value="VOC"/>
    <property type="match status" value="1"/>
</dbReference>
<dbReference type="EMBL" id="JACKSJ010000142">
    <property type="protein sequence ID" value="MCV7171543.1"/>
    <property type="molecule type" value="Genomic_DNA"/>
</dbReference>
<evidence type="ECO:0000313" key="3">
    <source>
        <dbReference type="Proteomes" id="UP001140293"/>
    </source>
</evidence>
<dbReference type="Gene3D" id="3.10.180.10">
    <property type="entry name" value="2,3-Dihydroxybiphenyl 1,2-Dioxygenase, domain 1"/>
    <property type="match status" value="1"/>
</dbReference>
<comment type="caution">
    <text evidence="2">The sequence shown here is derived from an EMBL/GenBank/DDBJ whole genome shotgun (WGS) entry which is preliminary data.</text>
</comment>
<feature type="domain" description="VOC" evidence="1">
    <location>
        <begin position="2"/>
        <end position="112"/>
    </location>
</feature>